<proteinExistence type="predicted"/>
<dbReference type="Gene3D" id="1.20.120.1630">
    <property type="match status" value="1"/>
</dbReference>
<sequence>MAASLSQVPRVWLRRSLRSLGFGCVALSVAFGNGRSYLRGMGAVLRTARVMLQEAARIPLPPGQVVGLVLDEVLNRLRPARVAEPNARLKAAGVGLALVGAGITGWAVAERRRKTTGNFSLGHPEDLVTSGPYALSRHPMYLGWWLIHAGVAVNRGSAWAVMTLPAGMLVEHLGAQWEESALQERFGQSYADYERDVPRYVGSPAWLIRTSFQTARRPTPAAKAMDKGKVHAEELQNPPKGTQMIAPAAKNAAT</sequence>
<comment type="subcellular location">
    <subcellularLocation>
        <location evidence="1">Endomembrane system</location>
        <topology evidence="1">Multi-pass membrane protein</topology>
    </subcellularLocation>
</comment>
<dbReference type="HOGENOM" id="CLU_1092580_0_0_11"/>
<dbReference type="PANTHER" id="PTHR43847:SF1">
    <property type="entry name" value="BLL3993 PROTEIN"/>
    <property type="match status" value="1"/>
</dbReference>
<dbReference type="KEGG" id="aau:AAur_0732"/>
<dbReference type="InterPro" id="IPR007318">
    <property type="entry name" value="Phopholipid_MeTrfase"/>
</dbReference>
<gene>
    <name evidence="6" type="ordered locus">AAur_0732</name>
</gene>
<evidence type="ECO:0008006" key="8">
    <source>
        <dbReference type="Google" id="ProtNLM"/>
    </source>
</evidence>
<evidence type="ECO:0000256" key="1">
    <source>
        <dbReference type="ARBA" id="ARBA00004127"/>
    </source>
</evidence>
<evidence type="ECO:0000313" key="6">
    <source>
        <dbReference type="EMBL" id="ABM08389.1"/>
    </source>
</evidence>
<dbReference type="STRING" id="290340.AAur_0732"/>
<dbReference type="AlphaFoldDB" id="A1R2S1"/>
<dbReference type="PANTHER" id="PTHR43847">
    <property type="entry name" value="BLL3993 PROTEIN"/>
    <property type="match status" value="1"/>
</dbReference>
<keyword evidence="4" id="KW-0472">Membrane</keyword>
<dbReference type="InterPro" id="IPR052527">
    <property type="entry name" value="Metal_cation-efflux_comp"/>
</dbReference>
<evidence type="ECO:0000313" key="7">
    <source>
        <dbReference type="Proteomes" id="UP000000637"/>
    </source>
</evidence>
<name>A1R2S1_PAEAT</name>
<feature type="compositionally biased region" description="Basic and acidic residues" evidence="5">
    <location>
        <begin position="224"/>
        <end position="234"/>
    </location>
</feature>
<dbReference type="EMBL" id="CP000474">
    <property type="protein sequence ID" value="ABM08389.1"/>
    <property type="molecule type" value="Genomic_DNA"/>
</dbReference>
<keyword evidence="3" id="KW-1133">Transmembrane helix</keyword>
<feature type="region of interest" description="Disordered" evidence="5">
    <location>
        <begin position="218"/>
        <end position="254"/>
    </location>
</feature>
<protein>
    <recommendedName>
        <fullName evidence="8">Protein-S-isoprenylcysteine O-methyltransferase</fullName>
    </recommendedName>
</protein>
<evidence type="ECO:0000256" key="5">
    <source>
        <dbReference type="SAM" id="MobiDB-lite"/>
    </source>
</evidence>
<evidence type="ECO:0000256" key="4">
    <source>
        <dbReference type="ARBA" id="ARBA00023136"/>
    </source>
</evidence>
<accession>A1R2S1</accession>
<organism evidence="6 7">
    <name type="scientific">Paenarthrobacter aurescens (strain TC1)</name>
    <dbReference type="NCBI Taxonomy" id="290340"/>
    <lineage>
        <taxon>Bacteria</taxon>
        <taxon>Bacillati</taxon>
        <taxon>Actinomycetota</taxon>
        <taxon>Actinomycetes</taxon>
        <taxon>Micrococcales</taxon>
        <taxon>Micrococcaceae</taxon>
        <taxon>Paenarthrobacter</taxon>
    </lineage>
</organism>
<dbReference type="Pfam" id="PF04191">
    <property type="entry name" value="PEMT"/>
    <property type="match status" value="1"/>
</dbReference>
<dbReference type="eggNOG" id="COG2020">
    <property type="taxonomic scope" value="Bacteria"/>
</dbReference>
<dbReference type="Proteomes" id="UP000000637">
    <property type="component" value="Chromosome"/>
</dbReference>
<keyword evidence="2" id="KW-0812">Transmembrane</keyword>
<reference evidence="6 7" key="1">
    <citation type="journal article" date="2006" name="PLoS Genet.">
        <title>Secrets of soil survival revealed by the genome sequence of Arthrobacter aurescens TC1.</title>
        <authorList>
            <person name="Mongodin E.F."/>
            <person name="Shapir N."/>
            <person name="Daugherty S.C."/>
            <person name="DeBoy R.T."/>
            <person name="Emerson J.B."/>
            <person name="Shvartzbeyn A."/>
            <person name="Radune D."/>
            <person name="Vamathevan J."/>
            <person name="Riggs F."/>
            <person name="Grinberg V."/>
            <person name="Khouri H."/>
            <person name="Wackett L.P."/>
            <person name="Nelson K.E."/>
            <person name="Sadowsky M.J."/>
        </authorList>
    </citation>
    <scope>NUCLEOTIDE SEQUENCE [LARGE SCALE GENOMIC DNA]</scope>
    <source>
        <strain evidence="6 7">TC1</strain>
    </source>
</reference>
<evidence type="ECO:0000256" key="3">
    <source>
        <dbReference type="ARBA" id="ARBA00022989"/>
    </source>
</evidence>
<dbReference type="GO" id="GO:0012505">
    <property type="term" value="C:endomembrane system"/>
    <property type="evidence" value="ECO:0007669"/>
    <property type="project" value="UniProtKB-SubCell"/>
</dbReference>
<evidence type="ECO:0000256" key="2">
    <source>
        <dbReference type="ARBA" id="ARBA00022692"/>
    </source>
</evidence>
<keyword evidence="7" id="KW-1185">Reference proteome</keyword>